<proteinExistence type="evidence at transcript level"/>
<name>J7FPY1_RUDPH</name>
<evidence type="ECO:0000313" key="3">
    <source>
        <dbReference type="EMBL" id="AFP49980.1"/>
    </source>
</evidence>
<sequence length="64" mass="7248">MRMMIVFSVLFLAVMTLQNVDGCRVYPCGSYCRYSVGCLGGFCENDTHCRCYACSTTTRRSIQK</sequence>
<dbReference type="AlphaFoldDB" id="J7FPY1"/>
<evidence type="ECO:0000256" key="1">
    <source>
        <dbReference type="SAM" id="SignalP"/>
    </source>
</evidence>
<protein>
    <submittedName>
        <fullName evidence="3">Defensin</fullName>
    </submittedName>
</protein>
<keyword evidence="1" id="KW-0732">Signal</keyword>
<feature type="chain" id="PRO_5010968789" evidence="1">
    <location>
        <begin position="23"/>
        <end position="64"/>
    </location>
</feature>
<accession>J7FPY1</accession>
<organism evidence="3">
    <name type="scientific">Ruditapes philippinarum</name>
    <name type="common">Japanese carpet shell</name>
    <name type="synonym">Venerupis philippinarum</name>
    <dbReference type="NCBI Taxonomy" id="129788"/>
    <lineage>
        <taxon>Eukaryota</taxon>
        <taxon>Metazoa</taxon>
        <taxon>Spiralia</taxon>
        <taxon>Lophotrochozoa</taxon>
        <taxon>Mollusca</taxon>
        <taxon>Bivalvia</taxon>
        <taxon>Autobranchia</taxon>
        <taxon>Heteroconchia</taxon>
        <taxon>Euheterodonta</taxon>
        <taxon>Imparidentia</taxon>
        <taxon>Neoheterodontei</taxon>
        <taxon>Venerida</taxon>
        <taxon>Veneroidea</taxon>
        <taxon>Veneridae</taxon>
        <taxon>Ruditapes</taxon>
    </lineage>
</organism>
<evidence type="ECO:0000313" key="2">
    <source>
        <dbReference type="EMBL" id="AFP49967.1"/>
    </source>
</evidence>
<dbReference type="EMBL" id="JX096727">
    <property type="protein sequence ID" value="AFP49980.1"/>
    <property type="molecule type" value="mRNA"/>
</dbReference>
<reference evidence="3" key="1">
    <citation type="journal article" date="2015" name="Fish Shellfish Immunol.">
        <title>Molecular diversity and evolution of defensins in the manila clam Ruditapes philippinarum.</title>
        <authorList>
            <person name="Wang Q."/>
            <person name="Zhang L."/>
            <person name="Yang D."/>
            <person name="Yu Q."/>
            <person name="Li F."/>
            <person name="Cong M."/>
            <person name="Ji C."/>
            <person name="Wu H."/>
            <person name="Zhao J."/>
        </authorList>
    </citation>
    <scope>NUCLEOTIDE SEQUENCE</scope>
    <source>
        <strain evidence="3">QBB2.2</strain>
        <strain evidence="2">QGB9</strain>
    </source>
</reference>
<feature type="signal peptide" evidence="1">
    <location>
        <begin position="1"/>
        <end position="22"/>
    </location>
</feature>
<dbReference type="EMBL" id="JX096714">
    <property type="protein sequence ID" value="AFP49967.1"/>
    <property type="molecule type" value="mRNA"/>
</dbReference>
<gene>
    <name evidence="3" type="primary">Def</name>
</gene>